<keyword evidence="8" id="KW-1185">Reference proteome</keyword>
<organism evidence="7 8">
    <name type="scientific">Trichophyton violaceum</name>
    <dbReference type="NCBI Taxonomy" id="34388"/>
    <lineage>
        <taxon>Eukaryota</taxon>
        <taxon>Fungi</taxon>
        <taxon>Dikarya</taxon>
        <taxon>Ascomycota</taxon>
        <taxon>Pezizomycotina</taxon>
        <taxon>Eurotiomycetes</taxon>
        <taxon>Eurotiomycetidae</taxon>
        <taxon>Onygenales</taxon>
        <taxon>Arthrodermataceae</taxon>
        <taxon>Trichophyton</taxon>
    </lineage>
</organism>
<dbReference type="PANTHER" id="PTHR23063">
    <property type="entry name" value="PHOSPHOLIPID ACYLTRANSFERASE"/>
    <property type="match status" value="1"/>
</dbReference>
<keyword evidence="4" id="KW-0443">Lipid metabolism</keyword>
<evidence type="ECO:0000313" key="8">
    <source>
        <dbReference type="Proteomes" id="UP000243519"/>
    </source>
</evidence>
<proteinExistence type="predicted"/>
<evidence type="ECO:0000313" key="7">
    <source>
        <dbReference type="EMBL" id="OAL74856.1"/>
    </source>
</evidence>
<accession>A0A178FSH2</accession>
<keyword evidence="3" id="KW-1133">Transmembrane helix</keyword>
<dbReference type="GO" id="GO:0016746">
    <property type="term" value="F:acyltransferase activity"/>
    <property type="evidence" value="ECO:0007669"/>
    <property type="project" value="UniProtKB-KW"/>
</dbReference>
<evidence type="ECO:0000256" key="3">
    <source>
        <dbReference type="ARBA" id="ARBA00022989"/>
    </source>
</evidence>
<dbReference type="EMBL" id="LHPN01000001">
    <property type="protein sequence ID" value="OAL74856.1"/>
    <property type="molecule type" value="Genomic_DNA"/>
</dbReference>
<evidence type="ECO:0000256" key="6">
    <source>
        <dbReference type="ARBA" id="ARBA00023315"/>
    </source>
</evidence>
<dbReference type="AlphaFoldDB" id="A0A178FSH2"/>
<dbReference type="Proteomes" id="UP000243519">
    <property type="component" value="Unassembled WGS sequence"/>
</dbReference>
<dbReference type="OrthoDB" id="272512at2759"/>
<evidence type="ECO:0008006" key="9">
    <source>
        <dbReference type="Google" id="ProtNLM"/>
    </source>
</evidence>
<evidence type="ECO:0000256" key="2">
    <source>
        <dbReference type="ARBA" id="ARBA00022692"/>
    </source>
</evidence>
<dbReference type="PANTHER" id="PTHR23063:SF60">
    <property type="entry name" value="LYSOPHOSPHATIDIC ACID:OLEOYL-COA ACYLTRANSFERASE 1"/>
    <property type="match status" value="1"/>
</dbReference>
<name>A0A178FSH2_TRIVO</name>
<keyword evidence="6" id="KW-0012">Acyltransferase</keyword>
<sequence>MEIQVEKDRVDRTGSSSLTFIPQRIPKLYPKGKCLVQLAVDPQVRGKGALAEIYRLWKSVMEKYSQFRDRGSLGTKISLWTILGIPGIWWVDLQIEGVKKGSLAKHVQTRLPGPGTVIASSFTSPIDVVYLAAIFNPVFTTSYPGTRKVKQVSLLQAIIHAFDSPEPTPPHSSKADLIDISTLIKRNPDRCVVVFPECTTTNGKGILELSPSLCSATPSTKIFPINLRYEPADVTTPIPGSYARFIWNLLSKPSHFIRVRIAESVSQESVANMPAQNKQDVSDATLNPEQQKMMFLVGDSLARLGRVKRVGLGVRQKQEFVRMWDKTRQ</sequence>
<dbReference type="GO" id="GO:0006629">
    <property type="term" value="P:lipid metabolic process"/>
    <property type="evidence" value="ECO:0007669"/>
    <property type="project" value="UniProtKB-KW"/>
</dbReference>
<comment type="caution">
    <text evidence="7">The sequence shown here is derived from an EMBL/GenBank/DDBJ whole genome shotgun (WGS) entry which is preliminary data.</text>
</comment>
<keyword evidence="2" id="KW-0812">Transmembrane</keyword>
<keyword evidence="1" id="KW-0808">Transferase</keyword>
<keyword evidence="5" id="KW-0472">Membrane</keyword>
<evidence type="ECO:0000256" key="5">
    <source>
        <dbReference type="ARBA" id="ARBA00023136"/>
    </source>
</evidence>
<reference evidence="7 8" key="1">
    <citation type="submission" date="2016-05" db="EMBL/GenBank/DDBJ databases">
        <title>Genome sequencing of Trichophyton violaceum CMCC(F)T3l isolated from hair.</title>
        <authorList>
            <person name="Zhan P."/>
            <person name="Tao Y."/>
            <person name="Liu W."/>
        </authorList>
    </citation>
    <scope>NUCLEOTIDE SEQUENCE [LARGE SCALE GENOMIC DNA]</scope>
    <source>
        <strain evidence="8">CMCC(F)T3l</strain>
    </source>
</reference>
<evidence type="ECO:0000256" key="4">
    <source>
        <dbReference type="ARBA" id="ARBA00023098"/>
    </source>
</evidence>
<protein>
    <recommendedName>
        <fullName evidence="9">Phospholipid/glycerol acyltransferase domain-containing protein</fullName>
    </recommendedName>
</protein>
<gene>
    <name evidence="7" type="ORF">A7D00_0453</name>
</gene>
<evidence type="ECO:0000256" key="1">
    <source>
        <dbReference type="ARBA" id="ARBA00022679"/>
    </source>
</evidence>